<keyword evidence="3" id="KW-1185">Reference proteome</keyword>
<evidence type="ECO:0000313" key="3">
    <source>
        <dbReference type="Proteomes" id="UP000318801"/>
    </source>
</evidence>
<feature type="transmembrane region" description="Helical" evidence="1">
    <location>
        <begin position="143"/>
        <end position="169"/>
    </location>
</feature>
<proteinExistence type="predicted"/>
<feature type="transmembrane region" description="Helical" evidence="1">
    <location>
        <begin position="28"/>
        <end position="48"/>
    </location>
</feature>
<dbReference type="Proteomes" id="UP000318801">
    <property type="component" value="Unassembled WGS sequence"/>
</dbReference>
<sequence length="296" mass="32646">MTFRSRLTLVFKNSLHLFTANMASAVRLLWPFAVLGVLQYEFLAIVTADNALANAIANRLQISLMVFKILSVAYLLLAASVAVAWYRCLLQAKAPGWFAHRFGLREFLVWLPLFGVYSIHRAFAFACISAGNHLDIETATGPYGYVFSVLALLVYMLLAPLGLRLALILPAIATDRKIAYLLNMRPKDFYVWYCQFGRGFGLPMAITGLGVVALYKISIPLFLALGSLAFWLAGSVGLGDVSQAPNPQLTVLVYASFVVIKAWLFLGFMTVIYAAYRIVLAQITTGKVNTRRQSAG</sequence>
<dbReference type="AlphaFoldDB" id="A0A506UIJ0"/>
<feature type="transmembrane region" description="Helical" evidence="1">
    <location>
        <begin position="251"/>
        <end position="276"/>
    </location>
</feature>
<gene>
    <name evidence="2" type="ORF">FJU08_00875</name>
</gene>
<dbReference type="EMBL" id="VHLG01000001">
    <property type="protein sequence ID" value="TPW33151.1"/>
    <property type="molecule type" value="Genomic_DNA"/>
</dbReference>
<protein>
    <submittedName>
        <fullName evidence="2">Uncharacterized protein</fullName>
    </submittedName>
</protein>
<comment type="caution">
    <text evidence="2">The sequence shown here is derived from an EMBL/GenBank/DDBJ whole genome shotgun (WGS) entry which is preliminary data.</text>
</comment>
<feature type="transmembrane region" description="Helical" evidence="1">
    <location>
        <begin position="190"/>
        <end position="215"/>
    </location>
</feature>
<feature type="transmembrane region" description="Helical" evidence="1">
    <location>
        <begin position="221"/>
        <end position="239"/>
    </location>
</feature>
<keyword evidence="1" id="KW-0812">Transmembrane</keyword>
<name>A0A506UIJ0_9HYPH</name>
<organism evidence="2 3">
    <name type="scientific">Martelella alba</name>
    <dbReference type="NCBI Taxonomy" id="2590451"/>
    <lineage>
        <taxon>Bacteria</taxon>
        <taxon>Pseudomonadati</taxon>
        <taxon>Pseudomonadota</taxon>
        <taxon>Alphaproteobacteria</taxon>
        <taxon>Hyphomicrobiales</taxon>
        <taxon>Aurantimonadaceae</taxon>
        <taxon>Martelella</taxon>
    </lineage>
</organism>
<keyword evidence="1" id="KW-1133">Transmembrane helix</keyword>
<evidence type="ECO:0000256" key="1">
    <source>
        <dbReference type="SAM" id="Phobius"/>
    </source>
</evidence>
<feature type="transmembrane region" description="Helical" evidence="1">
    <location>
        <begin position="60"/>
        <end position="86"/>
    </location>
</feature>
<dbReference type="RefSeq" id="WP_141147086.1">
    <property type="nucleotide sequence ID" value="NZ_VHLG01000001.1"/>
</dbReference>
<keyword evidence="1" id="KW-0472">Membrane</keyword>
<feature type="transmembrane region" description="Helical" evidence="1">
    <location>
        <begin position="107"/>
        <end position="131"/>
    </location>
</feature>
<evidence type="ECO:0000313" key="2">
    <source>
        <dbReference type="EMBL" id="TPW33151.1"/>
    </source>
</evidence>
<accession>A0A506UIJ0</accession>
<reference evidence="2 3" key="1">
    <citation type="submission" date="2019-06" db="EMBL/GenBank/DDBJ databases">
        <authorList>
            <person name="Li M."/>
        </authorList>
    </citation>
    <scope>NUCLEOTIDE SEQUENCE [LARGE SCALE GENOMIC DNA]</scope>
    <source>
        <strain evidence="2 3">BGMRC2036</strain>
    </source>
</reference>